<evidence type="ECO:0000313" key="1">
    <source>
        <dbReference type="EMBL" id="PIZ63961.1"/>
    </source>
</evidence>
<comment type="caution">
    <text evidence="1">The sequence shown here is derived from an EMBL/GenBank/DDBJ whole genome shotgun (WGS) entry which is preliminary data.</text>
</comment>
<dbReference type="AlphaFoldDB" id="A0A2M7U1N6"/>
<sequence>MSVEQGDRFLSQSWQMRDAFEEIDNLYPQLQPVKFLDAKSFQTMQSATHDYVFAGISWLANRSNDPYLEEIGTTAWWVGQQRVVPMVPVNDIQKAAFNRGFSKEQALSMLPFMPLQITQPFGEGNVQVGAATVLLPFNIVFEARKSPIQALAKIASMASQMSDYVNDRYDYPNEVAQRGVASYAHILDKASRLYDDFKLRPDEQEILEYFPDGIDSLPDYMRRPGINGNQISNFRMN</sequence>
<accession>A0A2M7U1N6</accession>
<evidence type="ECO:0000313" key="2">
    <source>
        <dbReference type="Proteomes" id="UP000228503"/>
    </source>
</evidence>
<dbReference type="Proteomes" id="UP000228503">
    <property type="component" value="Unassembled WGS sequence"/>
</dbReference>
<organism evidence="1 2">
    <name type="scientific">Candidatus Roizmanbacteria bacterium CG_4_10_14_0_2_um_filter_39_13</name>
    <dbReference type="NCBI Taxonomy" id="1974825"/>
    <lineage>
        <taxon>Bacteria</taxon>
        <taxon>Candidatus Roizmaniibacteriota</taxon>
    </lineage>
</organism>
<dbReference type="EMBL" id="PFOB01000007">
    <property type="protein sequence ID" value="PIZ63961.1"/>
    <property type="molecule type" value="Genomic_DNA"/>
</dbReference>
<protein>
    <submittedName>
        <fullName evidence="1">Uncharacterized protein</fullName>
    </submittedName>
</protein>
<name>A0A2M7U1N6_9BACT</name>
<gene>
    <name evidence="1" type="ORF">COY16_00545</name>
</gene>
<reference evidence="2" key="1">
    <citation type="submission" date="2017-09" db="EMBL/GenBank/DDBJ databases">
        <title>Depth-based differentiation of microbial function through sediment-hosted aquifers and enrichment of novel symbionts in the deep terrestrial subsurface.</title>
        <authorList>
            <person name="Probst A.J."/>
            <person name="Ladd B."/>
            <person name="Jarett J.K."/>
            <person name="Geller-Mcgrath D.E."/>
            <person name="Sieber C.M.K."/>
            <person name="Emerson J.B."/>
            <person name="Anantharaman K."/>
            <person name="Thomas B.C."/>
            <person name="Malmstrom R."/>
            <person name="Stieglmeier M."/>
            <person name="Klingl A."/>
            <person name="Woyke T."/>
            <person name="Ryan C.M."/>
            <person name="Banfield J.F."/>
        </authorList>
    </citation>
    <scope>NUCLEOTIDE SEQUENCE [LARGE SCALE GENOMIC DNA]</scope>
</reference>
<proteinExistence type="predicted"/>